<evidence type="ECO:0000313" key="2">
    <source>
        <dbReference type="EMBL" id="PHM52356.1"/>
    </source>
</evidence>
<dbReference type="AlphaFoldDB" id="A0A1V0M452"/>
<dbReference type="EMBL" id="KX517798">
    <property type="protein sequence ID" value="ARD69642.1"/>
    <property type="molecule type" value="Genomic_DNA"/>
</dbReference>
<reference evidence="1" key="1">
    <citation type="journal article" date="2017" name="J. Invertebr. Pathol.">
        <title>Identification and bacterial characteristics of Xenorhabdus hominickii ANU101 from an entomopathogenic nematode, Steinernema monticolum.</title>
        <authorList>
            <person name="Park Y."/>
            <person name="Kang S."/>
            <person name="Sadekuzzaman M."/>
            <person name="Kim H."/>
            <person name="Jung J.K."/>
            <person name="Kim Y."/>
        </authorList>
    </citation>
    <scope>NUCLEOTIDE SEQUENCE</scope>
    <source>
        <strain evidence="1">ANU101</strain>
        <plasmid evidence="1">unnamed1</plasmid>
    </source>
</reference>
<gene>
    <name evidence="2" type="ORF">Xhom_04433</name>
</gene>
<dbReference type="EMBL" id="NJAI01000009">
    <property type="protein sequence ID" value="PHM52356.1"/>
    <property type="molecule type" value="Genomic_DNA"/>
</dbReference>
<evidence type="ECO:0000313" key="3">
    <source>
        <dbReference type="Proteomes" id="UP000225433"/>
    </source>
</evidence>
<geneLocation type="plasmid" evidence="1">
    <name>unnamed1</name>
</geneLocation>
<evidence type="ECO:0000313" key="1">
    <source>
        <dbReference type="EMBL" id="ARD69642.1"/>
    </source>
</evidence>
<organism evidence="1">
    <name type="scientific">Xenorhabdus hominickii</name>
    <dbReference type="NCBI Taxonomy" id="351679"/>
    <lineage>
        <taxon>Bacteria</taxon>
        <taxon>Pseudomonadati</taxon>
        <taxon>Pseudomonadota</taxon>
        <taxon>Gammaproteobacteria</taxon>
        <taxon>Enterobacterales</taxon>
        <taxon>Morganellaceae</taxon>
        <taxon>Xenorhabdus</taxon>
    </lineage>
</organism>
<keyword evidence="1" id="KW-0614">Plasmid</keyword>
<sequence>MIGCFGSITTASAKSPLCQSCNHKEACHAEAQERMIVIFGKFDGFPNDGAGKRGKKNASTTS</sequence>
<accession>A0A1V0M452</accession>
<proteinExistence type="predicted"/>
<reference evidence="2 3" key="2">
    <citation type="journal article" date="2017" name="Nat. Microbiol.">
        <title>Natural product diversity associated with the nematode symbionts Photorhabdus and Xenorhabdus.</title>
        <authorList>
            <person name="Tobias N.J."/>
            <person name="Wolff H."/>
            <person name="Djahanschiri B."/>
            <person name="Grundmann F."/>
            <person name="Kronenwerth M."/>
            <person name="Shi Y.M."/>
            <person name="Simonyi S."/>
            <person name="Grun P."/>
            <person name="Shapiro-Ilan D."/>
            <person name="Pidot S.J."/>
            <person name="Stinear T.P."/>
            <person name="Ebersberger I."/>
            <person name="Bode H.B."/>
        </authorList>
    </citation>
    <scope>NUCLEOTIDE SEQUENCE [LARGE SCALE GENOMIC DNA]</scope>
    <source>
        <strain evidence="2 3">DSM 17903</strain>
    </source>
</reference>
<dbReference type="Proteomes" id="UP000225433">
    <property type="component" value="Unassembled WGS sequence"/>
</dbReference>
<name>A0A1V0M452_XENHO</name>
<protein>
    <submittedName>
        <fullName evidence="1">Uncharacterized protein</fullName>
    </submittedName>
</protein>